<accession>A0A0K8RMI3</accession>
<dbReference type="EMBL" id="GADI01001538">
    <property type="protein sequence ID" value="JAA72270.1"/>
    <property type="molecule type" value="mRNA"/>
</dbReference>
<keyword evidence="1" id="KW-0732">Signal</keyword>
<sequence length="113" mass="12547">MQLVLFVLVLILPAFQSGGFLYAIGSSDCAVLIIEGGNIECRLGKFDDLDDYNPRTCQLQCKRGRLPLPTGVCIGNEVPCTESVRKILVKWKQDLENTKAKLTNEWCRGSQGK</sequence>
<reference evidence="2" key="1">
    <citation type="submission" date="2012-12" db="EMBL/GenBank/DDBJ databases">
        <title>Identification and characterization of a phenylalanine ammonia-lyase gene family in Isatis indigotica Fort.</title>
        <authorList>
            <person name="Liu Q."/>
            <person name="Chen J."/>
            <person name="Zhou X."/>
            <person name="Di P."/>
            <person name="Xiao Y."/>
            <person name="Xuan H."/>
            <person name="Zhang L."/>
            <person name="Chen W."/>
        </authorList>
    </citation>
    <scope>NUCLEOTIDE SEQUENCE</scope>
    <source>
        <tissue evidence="2">Salivary gland</tissue>
    </source>
</reference>
<dbReference type="AlphaFoldDB" id="A0A0K8RMI3"/>
<protein>
    <submittedName>
        <fullName evidence="2">Putative ixodes 10 kDa peptide protein</fullName>
    </submittedName>
</protein>
<evidence type="ECO:0000313" key="2">
    <source>
        <dbReference type="EMBL" id="JAA72270.1"/>
    </source>
</evidence>
<organism evidence="2">
    <name type="scientific">Ixodes ricinus</name>
    <name type="common">Common tick</name>
    <name type="synonym">Acarus ricinus</name>
    <dbReference type="NCBI Taxonomy" id="34613"/>
    <lineage>
        <taxon>Eukaryota</taxon>
        <taxon>Metazoa</taxon>
        <taxon>Ecdysozoa</taxon>
        <taxon>Arthropoda</taxon>
        <taxon>Chelicerata</taxon>
        <taxon>Arachnida</taxon>
        <taxon>Acari</taxon>
        <taxon>Parasitiformes</taxon>
        <taxon>Ixodida</taxon>
        <taxon>Ixodoidea</taxon>
        <taxon>Ixodidae</taxon>
        <taxon>Ixodinae</taxon>
        <taxon>Ixodes</taxon>
    </lineage>
</organism>
<proteinExistence type="evidence at transcript level"/>
<feature type="chain" id="PRO_5005518679" evidence="1">
    <location>
        <begin position="19"/>
        <end position="113"/>
    </location>
</feature>
<evidence type="ECO:0000256" key="1">
    <source>
        <dbReference type="SAM" id="SignalP"/>
    </source>
</evidence>
<feature type="signal peptide" evidence="1">
    <location>
        <begin position="1"/>
        <end position="18"/>
    </location>
</feature>
<name>A0A0K8RMI3_IXORI</name>